<feature type="coiled-coil region" evidence="4">
    <location>
        <begin position="177"/>
        <end position="204"/>
    </location>
</feature>
<keyword evidence="5" id="KW-0472">Membrane</keyword>
<evidence type="ECO:0000256" key="4">
    <source>
        <dbReference type="SAM" id="Coils"/>
    </source>
</evidence>
<dbReference type="GO" id="GO:0000160">
    <property type="term" value="P:phosphorelay signal transduction system"/>
    <property type="evidence" value="ECO:0007669"/>
    <property type="project" value="UniProtKB-KW"/>
</dbReference>
<keyword evidence="5" id="KW-1133">Transmembrane helix</keyword>
<organism evidence="7 8">
    <name type="scientific">Actinomadura macrotermitis</name>
    <dbReference type="NCBI Taxonomy" id="2585200"/>
    <lineage>
        <taxon>Bacteria</taxon>
        <taxon>Bacillati</taxon>
        <taxon>Actinomycetota</taxon>
        <taxon>Actinomycetes</taxon>
        <taxon>Streptosporangiales</taxon>
        <taxon>Thermomonosporaceae</taxon>
        <taxon>Actinomadura</taxon>
    </lineage>
</organism>
<dbReference type="OrthoDB" id="3473644at2"/>
<dbReference type="Pfam" id="PF02518">
    <property type="entry name" value="HATPase_c"/>
    <property type="match status" value="1"/>
</dbReference>
<dbReference type="Proteomes" id="UP000487268">
    <property type="component" value="Unassembled WGS sequence"/>
</dbReference>
<feature type="transmembrane region" description="Helical" evidence="5">
    <location>
        <begin position="131"/>
        <end position="149"/>
    </location>
</feature>
<evidence type="ECO:0000256" key="2">
    <source>
        <dbReference type="ARBA" id="ARBA00022777"/>
    </source>
</evidence>
<feature type="transmembrane region" description="Helical" evidence="5">
    <location>
        <begin position="161"/>
        <end position="181"/>
    </location>
</feature>
<comment type="caution">
    <text evidence="7">The sequence shown here is derived from an EMBL/GenBank/DDBJ whole genome shotgun (WGS) entry which is preliminary data.</text>
</comment>
<feature type="transmembrane region" description="Helical" evidence="5">
    <location>
        <begin position="75"/>
        <end position="96"/>
    </location>
</feature>
<accession>A0A7K0C2T7</accession>
<keyword evidence="3" id="KW-0902">Two-component regulatory system</keyword>
<dbReference type="RefSeq" id="WP_153538163.1">
    <property type="nucleotide sequence ID" value="NZ_WEGH01000004.1"/>
</dbReference>
<evidence type="ECO:0000256" key="5">
    <source>
        <dbReference type="SAM" id="Phobius"/>
    </source>
</evidence>
<dbReference type="AlphaFoldDB" id="A0A7K0C2T7"/>
<dbReference type="PANTHER" id="PTHR24421">
    <property type="entry name" value="NITRATE/NITRITE SENSOR PROTEIN NARX-RELATED"/>
    <property type="match status" value="1"/>
</dbReference>
<dbReference type="InterPro" id="IPR050482">
    <property type="entry name" value="Sensor_HK_TwoCompSys"/>
</dbReference>
<keyword evidence="5" id="KW-0812">Transmembrane</keyword>
<feature type="transmembrane region" description="Helical" evidence="5">
    <location>
        <begin position="18"/>
        <end position="36"/>
    </location>
</feature>
<dbReference type="InterPro" id="IPR036890">
    <property type="entry name" value="HATPase_C_sf"/>
</dbReference>
<dbReference type="Gene3D" id="3.30.565.10">
    <property type="entry name" value="Histidine kinase-like ATPase, C-terminal domain"/>
    <property type="match status" value="1"/>
</dbReference>
<evidence type="ECO:0000259" key="6">
    <source>
        <dbReference type="Pfam" id="PF02518"/>
    </source>
</evidence>
<dbReference type="PANTHER" id="PTHR24421:SF61">
    <property type="entry name" value="OXYGEN SENSOR HISTIDINE KINASE NREB"/>
    <property type="match status" value="1"/>
</dbReference>
<evidence type="ECO:0000256" key="1">
    <source>
        <dbReference type="ARBA" id="ARBA00022679"/>
    </source>
</evidence>
<evidence type="ECO:0000313" key="8">
    <source>
        <dbReference type="Proteomes" id="UP000487268"/>
    </source>
</evidence>
<reference evidence="7 8" key="1">
    <citation type="submission" date="2019-10" db="EMBL/GenBank/DDBJ databases">
        <title>Actinomadura rubteroloni sp. nov. and Actinomadura macrotermitis sp. nov., isolated from the gut of fungus growing-termite Macrotermes natalensis.</title>
        <authorList>
            <person name="Benndorf R."/>
            <person name="Martin K."/>
            <person name="Kuefner M."/>
            <person name="De Beer W."/>
            <person name="Kaster A.-K."/>
            <person name="Vollmers J."/>
            <person name="Poulsen M."/>
            <person name="Beemelmanns C."/>
        </authorList>
    </citation>
    <scope>NUCLEOTIDE SEQUENCE [LARGE SCALE GENOMIC DNA]</scope>
    <source>
        <strain evidence="7 8">RB68</strain>
    </source>
</reference>
<evidence type="ECO:0000313" key="7">
    <source>
        <dbReference type="EMBL" id="MQY07728.1"/>
    </source>
</evidence>
<keyword evidence="2" id="KW-0418">Kinase</keyword>
<keyword evidence="8" id="KW-1185">Reference proteome</keyword>
<dbReference type="SUPFAM" id="SSF55874">
    <property type="entry name" value="ATPase domain of HSP90 chaperone/DNA topoisomerase II/histidine kinase"/>
    <property type="match status" value="1"/>
</dbReference>
<gene>
    <name evidence="7" type="ORF">ACRB68_58300</name>
</gene>
<dbReference type="GO" id="GO:0016301">
    <property type="term" value="F:kinase activity"/>
    <property type="evidence" value="ECO:0007669"/>
    <property type="project" value="UniProtKB-KW"/>
</dbReference>
<keyword evidence="1" id="KW-0808">Transferase</keyword>
<dbReference type="InterPro" id="IPR003594">
    <property type="entry name" value="HATPase_dom"/>
</dbReference>
<feature type="transmembrane region" description="Helical" evidence="5">
    <location>
        <begin position="108"/>
        <end position="124"/>
    </location>
</feature>
<feature type="domain" description="Histidine kinase/HSP90-like ATPase" evidence="6">
    <location>
        <begin position="300"/>
        <end position="386"/>
    </location>
</feature>
<evidence type="ECO:0000256" key="3">
    <source>
        <dbReference type="ARBA" id="ARBA00023012"/>
    </source>
</evidence>
<name>A0A7K0C2T7_9ACTN</name>
<proteinExistence type="predicted"/>
<protein>
    <recommendedName>
        <fullName evidence="6">Histidine kinase/HSP90-like ATPase domain-containing protein</fullName>
    </recommendedName>
</protein>
<sequence length="401" mass="42474">MDPGTGVGTTAERAERSLLLAAAAFRAGAFMEMAVWYPQNRAWATEQWPLHAARVVVLVSSVALFTVWRRRGRAPIGLLFADMCATGCAIVVTGAFTSDPIPHQWNNWPLPYGLLALAAVGIAARSRWEAVWLAAPVVLSYQFVISVLNEAPPPNGIFDDVSFAVNVVVGLVAGGAIRRWAAEVDRAHAQALRAERELARNQEQLTTSRELHDRVLQTVEALDHGDWITDPGMRDHIGGVAVWLRAFVQGARSDPDTGLAEALTEVCVQARARGVTTETHLAGLADAADAVPAEVVRAVAGAVREALNNVAKHAGVPGAVLYAELDGGVLTVTVVDQGRGFDPDTAAEGTGLRHSVRDRIARVGGEVSVVAFPDEGTQVELRVPLAAVPETGDRQPGAAAG</sequence>
<dbReference type="CDD" id="cd16917">
    <property type="entry name" value="HATPase_UhpB-NarQ-NarX-like"/>
    <property type="match status" value="1"/>
</dbReference>
<feature type="transmembrane region" description="Helical" evidence="5">
    <location>
        <begin position="48"/>
        <end position="68"/>
    </location>
</feature>
<keyword evidence="4" id="KW-0175">Coiled coil</keyword>
<dbReference type="EMBL" id="WEGH01000004">
    <property type="protein sequence ID" value="MQY07728.1"/>
    <property type="molecule type" value="Genomic_DNA"/>
</dbReference>